<keyword evidence="5 6" id="KW-0804">Transcription</keyword>
<dbReference type="KEGG" id="hbs:IPV69_15610"/>
<dbReference type="InterPro" id="IPR035926">
    <property type="entry name" value="NusB-like_sf"/>
</dbReference>
<dbReference type="HAMAP" id="MF_00073">
    <property type="entry name" value="NusB"/>
    <property type="match status" value="1"/>
</dbReference>
<proteinExistence type="inferred from homology"/>
<dbReference type="EMBL" id="CP063458">
    <property type="protein sequence ID" value="QOV87710.1"/>
    <property type="molecule type" value="Genomic_DNA"/>
</dbReference>
<dbReference type="NCBIfam" id="TIGR01951">
    <property type="entry name" value="nusB"/>
    <property type="match status" value="1"/>
</dbReference>
<keyword evidence="3 6" id="KW-0694">RNA-binding</keyword>
<evidence type="ECO:0000256" key="5">
    <source>
        <dbReference type="ARBA" id="ARBA00023163"/>
    </source>
</evidence>
<sequence>MPLPIRKQQARELAMQVLFLWDANAKADLALAESLIAGIERTESRDETAERLAITYAQGAWVHRAQADPWVERLAPQWPTRRQPAVDRNILRLAIWEMTHTDTPPKVVIDEAIELAKRFSTENSPSFVNGVLDAVLREVKTLTGGLPET</sequence>
<evidence type="ECO:0000313" key="8">
    <source>
        <dbReference type="EMBL" id="QOV87710.1"/>
    </source>
</evidence>
<evidence type="ECO:0000256" key="4">
    <source>
        <dbReference type="ARBA" id="ARBA00023015"/>
    </source>
</evidence>
<evidence type="ECO:0000313" key="9">
    <source>
        <dbReference type="Proteomes" id="UP000593765"/>
    </source>
</evidence>
<feature type="domain" description="NusB/RsmB/TIM44" evidence="7">
    <location>
        <begin position="9"/>
        <end position="137"/>
    </location>
</feature>
<reference evidence="8 9" key="1">
    <citation type="submission" date="2020-10" db="EMBL/GenBank/DDBJ databases">
        <title>Wide distribution of Phycisphaera-like planctomycetes from WD2101 soil group in peatlands and genome analysis of the first cultivated representative.</title>
        <authorList>
            <person name="Dedysh S.N."/>
            <person name="Beletsky A.V."/>
            <person name="Ivanova A."/>
            <person name="Kulichevskaya I.S."/>
            <person name="Suzina N.E."/>
            <person name="Philippov D.A."/>
            <person name="Rakitin A.L."/>
            <person name="Mardanov A.V."/>
            <person name="Ravin N.V."/>
        </authorList>
    </citation>
    <scope>NUCLEOTIDE SEQUENCE [LARGE SCALE GENOMIC DNA]</scope>
    <source>
        <strain evidence="8 9">M1803</strain>
    </source>
</reference>
<comment type="similarity">
    <text evidence="1 6">Belongs to the NusB family.</text>
</comment>
<gene>
    <name evidence="6 8" type="primary">nusB</name>
    <name evidence="8" type="ORF">IPV69_15610</name>
</gene>
<evidence type="ECO:0000256" key="3">
    <source>
        <dbReference type="ARBA" id="ARBA00022884"/>
    </source>
</evidence>
<dbReference type="PANTHER" id="PTHR11078:SF3">
    <property type="entry name" value="ANTITERMINATION NUSB DOMAIN-CONTAINING PROTEIN"/>
    <property type="match status" value="1"/>
</dbReference>
<dbReference type="RefSeq" id="WP_206290620.1">
    <property type="nucleotide sequence ID" value="NZ_CP063458.1"/>
</dbReference>
<accession>A0A7M2WSY5</accession>
<dbReference type="AlphaFoldDB" id="A0A7M2WSY5"/>
<dbReference type="InterPro" id="IPR006027">
    <property type="entry name" value="NusB_RsmB_TIM44"/>
</dbReference>
<dbReference type="GO" id="GO:0031564">
    <property type="term" value="P:transcription antitermination"/>
    <property type="evidence" value="ECO:0007669"/>
    <property type="project" value="UniProtKB-KW"/>
</dbReference>
<dbReference type="GO" id="GO:0003723">
    <property type="term" value="F:RNA binding"/>
    <property type="evidence" value="ECO:0007669"/>
    <property type="project" value="UniProtKB-UniRule"/>
</dbReference>
<name>A0A7M2WSY5_9BACT</name>
<evidence type="ECO:0000259" key="7">
    <source>
        <dbReference type="Pfam" id="PF01029"/>
    </source>
</evidence>
<evidence type="ECO:0000256" key="2">
    <source>
        <dbReference type="ARBA" id="ARBA00022814"/>
    </source>
</evidence>
<evidence type="ECO:0000256" key="1">
    <source>
        <dbReference type="ARBA" id="ARBA00005952"/>
    </source>
</evidence>
<dbReference type="PANTHER" id="PTHR11078">
    <property type="entry name" value="N UTILIZATION SUBSTANCE PROTEIN B-RELATED"/>
    <property type="match status" value="1"/>
</dbReference>
<comment type="function">
    <text evidence="6">Involved in transcription antitermination. Required for transcription of ribosomal RNA (rRNA) genes. Binds specifically to the boxA antiterminator sequence of the ribosomal RNA (rrn) operons.</text>
</comment>
<dbReference type="SUPFAM" id="SSF48013">
    <property type="entry name" value="NusB-like"/>
    <property type="match status" value="1"/>
</dbReference>
<organism evidence="8 9">
    <name type="scientific">Humisphaera borealis</name>
    <dbReference type="NCBI Taxonomy" id="2807512"/>
    <lineage>
        <taxon>Bacteria</taxon>
        <taxon>Pseudomonadati</taxon>
        <taxon>Planctomycetota</taxon>
        <taxon>Phycisphaerae</taxon>
        <taxon>Tepidisphaerales</taxon>
        <taxon>Tepidisphaeraceae</taxon>
        <taxon>Humisphaera</taxon>
    </lineage>
</organism>
<dbReference type="InterPro" id="IPR011605">
    <property type="entry name" value="NusB_fam"/>
</dbReference>
<dbReference type="Gene3D" id="1.10.940.10">
    <property type="entry name" value="NusB-like"/>
    <property type="match status" value="1"/>
</dbReference>
<dbReference type="Proteomes" id="UP000593765">
    <property type="component" value="Chromosome"/>
</dbReference>
<dbReference type="GO" id="GO:0005829">
    <property type="term" value="C:cytosol"/>
    <property type="evidence" value="ECO:0007669"/>
    <property type="project" value="TreeGrafter"/>
</dbReference>
<keyword evidence="9" id="KW-1185">Reference proteome</keyword>
<evidence type="ECO:0000256" key="6">
    <source>
        <dbReference type="HAMAP-Rule" id="MF_00073"/>
    </source>
</evidence>
<dbReference type="GO" id="GO:0006353">
    <property type="term" value="P:DNA-templated transcription termination"/>
    <property type="evidence" value="ECO:0007669"/>
    <property type="project" value="UniProtKB-UniRule"/>
</dbReference>
<keyword evidence="4 6" id="KW-0805">Transcription regulation</keyword>
<dbReference type="Pfam" id="PF01029">
    <property type="entry name" value="NusB"/>
    <property type="match status" value="1"/>
</dbReference>
<protein>
    <recommendedName>
        <fullName evidence="6">Transcription antitermination protein NusB</fullName>
    </recommendedName>
    <alternativeName>
        <fullName evidence="6">Antitermination factor NusB</fullName>
    </alternativeName>
</protein>
<keyword evidence="2 6" id="KW-0889">Transcription antitermination</keyword>